<evidence type="ECO:0000313" key="10">
    <source>
        <dbReference type="Proteomes" id="UP000256970"/>
    </source>
</evidence>
<feature type="compositionally biased region" description="Pro residues" evidence="7">
    <location>
        <begin position="467"/>
        <end position="476"/>
    </location>
</feature>
<dbReference type="CDD" id="cd14703">
    <property type="entry name" value="bZIP_plant_RF2"/>
    <property type="match status" value="1"/>
</dbReference>
<accession>A0A383VX56</accession>
<feature type="domain" description="BZIP" evidence="8">
    <location>
        <begin position="232"/>
        <end position="282"/>
    </location>
</feature>
<dbReference type="PANTHER" id="PTHR13690">
    <property type="entry name" value="TRANSCRIPTION FACTOR POSF21-RELATED"/>
    <property type="match status" value="1"/>
</dbReference>
<proteinExistence type="predicted"/>
<organism evidence="9 10">
    <name type="scientific">Tetradesmus obliquus</name>
    <name type="common">Green alga</name>
    <name type="synonym">Acutodesmus obliquus</name>
    <dbReference type="NCBI Taxonomy" id="3088"/>
    <lineage>
        <taxon>Eukaryota</taxon>
        <taxon>Viridiplantae</taxon>
        <taxon>Chlorophyta</taxon>
        <taxon>core chlorophytes</taxon>
        <taxon>Chlorophyceae</taxon>
        <taxon>CS clade</taxon>
        <taxon>Sphaeropleales</taxon>
        <taxon>Scenedesmaceae</taxon>
        <taxon>Tetradesmus</taxon>
    </lineage>
</organism>
<feature type="compositionally biased region" description="Low complexity" evidence="7">
    <location>
        <begin position="432"/>
        <end position="460"/>
    </location>
</feature>
<dbReference type="SMART" id="SM00338">
    <property type="entry name" value="BRLZ"/>
    <property type="match status" value="1"/>
</dbReference>
<reference evidence="9 10" key="1">
    <citation type="submission" date="2016-10" db="EMBL/GenBank/DDBJ databases">
        <authorList>
            <person name="Cai Z."/>
        </authorList>
    </citation>
    <scope>NUCLEOTIDE SEQUENCE [LARGE SCALE GENOMIC DNA]</scope>
</reference>
<feature type="compositionally biased region" description="Low complexity" evidence="7">
    <location>
        <begin position="368"/>
        <end position="385"/>
    </location>
</feature>
<keyword evidence="4" id="KW-0804">Transcription</keyword>
<evidence type="ECO:0000256" key="1">
    <source>
        <dbReference type="ARBA" id="ARBA00004123"/>
    </source>
</evidence>
<comment type="subcellular location">
    <subcellularLocation>
        <location evidence="1">Nucleus</location>
    </subcellularLocation>
</comment>
<feature type="region of interest" description="Disordered" evidence="7">
    <location>
        <begin position="968"/>
        <end position="998"/>
    </location>
</feature>
<feature type="region of interest" description="Disordered" evidence="7">
    <location>
        <begin position="131"/>
        <end position="222"/>
    </location>
</feature>
<keyword evidence="3" id="KW-0238">DNA-binding</keyword>
<dbReference type="Pfam" id="PF07716">
    <property type="entry name" value="bZIP_2"/>
    <property type="match status" value="1"/>
</dbReference>
<dbReference type="Gene3D" id="1.20.5.170">
    <property type="match status" value="1"/>
</dbReference>
<dbReference type="GO" id="GO:0003700">
    <property type="term" value="F:DNA-binding transcription factor activity"/>
    <property type="evidence" value="ECO:0007669"/>
    <property type="project" value="InterPro"/>
</dbReference>
<evidence type="ECO:0000256" key="2">
    <source>
        <dbReference type="ARBA" id="ARBA00023015"/>
    </source>
</evidence>
<dbReference type="EMBL" id="FNXT01000933">
    <property type="protein sequence ID" value="SZX69510.1"/>
    <property type="molecule type" value="Genomic_DNA"/>
</dbReference>
<evidence type="ECO:0000256" key="4">
    <source>
        <dbReference type="ARBA" id="ARBA00023163"/>
    </source>
</evidence>
<keyword evidence="10" id="KW-1185">Reference proteome</keyword>
<evidence type="ECO:0000256" key="3">
    <source>
        <dbReference type="ARBA" id="ARBA00023125"/>
    </source>
</evidence>
<feature type="compositionally biased region" description="Acidic residues" evidence="7">
    <location>
        <begin position="172"/>
        <end position="187"/>
    </location>
</feature>
<feature type="region of interest" description="Disordered" evidence="7">
    <location>
        <begin position="886"/>
        <end position="905"/>
    </location>
</feature>
<evidence type="ECO:0000313" key="9">
    <source>
        <dbReference type="EMBL" id="SZX69510.1"/>
    </source>
</evidence>
<feature type="compositionally biased region" description="Basic and acidic residues" evidence="7">
    <location>
        <begin position="143"/>
        <end position="158"/>
    </location>
</feature>
<protein>
    <recommendedName>
        <fullName evidence="8">BZIP domain-containing protein</fullName>
    </recommendedName>
</protein>
<sequence length="1133" mass="112828">MQQGEWAAAPGPSRQTHRRSRSEGAGGAFQDLASHGGFDLQGAGHMRTISLDTSASNFLQSLQLHDVSALPAGMLDAAEAAALDQQYNAAALAAAAGAAGRPYAAASPKFTGTAAAGDLAWQAAEGAAVSAGSKRAHSGNGRVGKDSLQESSKKESLHQHKHSFTPALPAVEEAEDALGPSDGDDEDYHASDSDGDCYGTTPRARRTSASGRGRARRGGYNGRSENELMLLDPKRVKRIMANRQSAARSKERRMNYTMQLEGKLQSIHSEVDRLNARLEGMQGQGKLLLKARAELEQQVESMQQQLGQAAADNQVLVSELFALQSALGLPQALPQLDMAAAAAAAGQPLDVQQQQQQHGAHYSWQHDGGYSQQGVAGSSAAAAGGASYPGGIAGPGGSAGYATGSSRAAGAAAAASGMPPLPRHHARSPNMQPGAAAAGQLQPGQQAAARQQQQQPGLQLSGVSNRPPSPRIPSPSPAAAAAAVAAVAGGVPAGPAAAAVPAGSSAATGAAVAAGMAGSTAAAAADLLLLDQLAAGGEDAAMTNADDLDMLAALLDDSPMDPAAAAAAAVTADQLPAAAAAAGLARSAQQLQQQQPFPVPLDPAAAAAMPQPLPAGNASARGAPTAQAAPPTPPSYSSQQQQQQQQQQQLGQFGSLQGSTQRPPPQHPSSSKAGPGLASHPGMAGWAVQSPPGSNAAAAGFVGGGGGYGRSSPAFSDPVGADGYHDDVSSGSLGGSLGGSLTPGTRLARVSDGSSIAAGSAGPRVPPLMWQQQQQHSALPQAADGSSAAGAAGGPAVGGAWGLQQQQQPGGSAAAGNGAGIPWQPISPGAAAAHQQQQQQAHAAGLPFAGGADPAAAAAAAGGPGSALLGPSPDQVNFVMGTNPRQRFSAGKHHRSASAGSVSSLGWTDADRSWALQQQQQQQYGHHALGPDAAAAAAAAAAGPGRMVGRASAPGGASVLAAFDMHGPAPYRSNSSEGMAALQQQQQQQRPGHHRRSCSYAGAGGGLYADAAMPGQHWSGAAAAAAGPGEMANSSSCGDLSMQLHGYHPQPQQQQQLEGIHPAALGPAGAAGLPDVSMHQFAGMARAGAAVGADMHALVMPTRIVTTGGSAAGLGTGAATSLQQQQQRQHYMM</sequence>
<dbReference type="AlphaFoldDB" id="A0A383VX56"/>
<feature type="compositionally biased region" description="Low complexity" evidence="7">
    <location>
        <begin position="601"/>
        <end position="661"/>
    </location>
</feature>
<feature type="region of interest" description="Disordered" evidence="7">
    <location>
        <begin position="349"/>
        <end position="385"/>
    </location>
</feature>
<dbReference type="GO" id="GO:0003677">
    <property type="term" value="F:DNA binding"/>
    <property type="evidence" value="ECO:0007669"/>
    <property type="project" value="UniProtKB-KW"/>
</dbReference>
<keyword evidence="2" id="KW-0805">Transcription regulation</keyword>
<evidence type="ECO:0000256" key="6">
    <source>
        <dbReference type="SAM" id="Coils"/>
    </source>
</evidence>
<name>A0A383VX56_TETOB</name>
<evidence type="ECO:0000256" key="5">
    <source>
        <dbReference type="ARBA" id="ARBA00023242"/>
    </source>
</evidence>
<feature type="region of interest" description="Disordered" evidence="7">
    <location>
        <begin position="1"/>
        <end position="30"/>
    </location>
</feature>
<feature type="region of interest" description="Disordered" evidence="7">
    <location>
        <begin position="601"/>
        <end position="691"/>
    </location>
</feature>
<keyword evidence="5" id="KW-0539">Nucleus</keyword>
<feature type="compositionally biased region" description="Gly residues" evidence="7">
    <location>
        <begin position="791"/>
        <end position="801"/>
    </location>
</feature>
<feature type="compositionally biased region" description="Low complexity" evidence="7">
    <location>
        <begin position="830"/>
        <end position="874"/>
    </location>
</feature>
<dbReference type="PANTHER" id="PTHR13690:SF124">
    <property type="entry name" value="TRANSCRIPTION FACTOR RF2A"/>
    <property type="match status" value="1"/>
</dbReference>
<dbReference type="PROSITE" id="PS50217">
    <property type="entry name" value="BZIP"/>
    <property type="match status" value="1"/>
</dbReference>
<feature type="coiled-coil region" evidence="6">
    <location>
        <begin position="264"/>
        <end position="312"/>
    </location>
</feature>
<dbReference type="InterPro" id="IPR046347">
    <property type="entry name" value="bZIP_sf"/>
</dbReference>
<gene>
    <name evidence="9" type="ORF">BQ4739_LOCUS9779</name>
</gene>
<evidence type="ECO:0000259" key="8">
    <source>
        <dbReference type="PROSITE" id="PS50217"/>
    </source>
</evidence>
<feature type="compositionally biased region" description="Low complexity" evidence="7">
    <location>
        <begin position="802"/>
        <end position="816"/>
    </location>
</feature>
<dbReference type="GO" id="GO:0005634">
    <property type="term" value="C:nucleus"/>
    <property type="evidence" value="ECO:0007669"/>
    <property type="project" value="UniProtKB-SubCell"/>
</dbReference>
<feature type="region of interest" description="Disordered" evidence="7">
    <location>
        <begin position="413"/>
        <end position="477"/>
    </location>
</feature>
<keyword evidence="6" id="KW-0175">Coiled coil</keyword>
<dbReference type="InterPro" id="IPR004827">
    <property type="entry name" value="bZIP"/>
</dbReference>
<evidence type="ECO:0000256" key="7">
    <source>
        <dbReference type="SAM" id="MobiDB-lite"/>
    </source>
</evidence>
<feature type="region of interest" description="Disordered" evidence="7">
    <location>
        <begin position="771"/>
        <end position="881"/>
    </location>
</feature>
<feature type="compositionally biased region" description="Low complexity" evidence="7">
    <location>
        <begin position="199"/>
        <end position="212"/>
    </location>
</feature>
<dbReference type="InterPro" id="IPR044759">
    <property type="entry name" value="bZIP_RF2"/>
</dbReference>
<dbReference type="Proteomes" id="UP000256970">
    <property type="component" value="Unassembled WGS sequence"/>
</dbReference>
<dbReference type="SUPFAM" id="SSF57959">
    <property type="entry name" value="Leucine zipper domain"/>
    <property type="match status" value="1"/>
</dbReference>